<dbReference type="EMBL" id="JAGTXO010000013">
    <property type="protein sequence ID" value="KAG8464312.1"/>
    <property type="molecule type" value="Genomic_DNA"/>
</dbReference>
<feature type="region of interest" description="Disordered" evidence="4">
    <location>
        <begin position="25"/>
        <end position="46"/>
    </location>
</feature>
<dbReference type="AlphaFoldDB" id="A0A8J5XM92"/>
<dbReference type="Proteomes" id="UP000751190">
    <property type="component" value="Unassembled WGS sequence"/>
</dbReference>
<dbReference type="OrthoDB" id="308383at2759"/>
<evidence type="ECO:0000256" key="4">
    <source>
        <dbReference type="SAM" id="MobiDB-lite"/>
    </source>
</evidence>
<organism evidence="6 7">
    <name type="scientific">Diacronema lutheri</name>
    <name type="common">Unicellular marine alga</name>
    <name type="synonym">Monochrysis lutheri</name>
    <dbReference type="NCBI Taxonomy" id="2081491"/>
    <lineage>
        <taxon>Eukaryota</taxon>
        <taxon>Haptista</taxon>
        <taxon>Haptophyta</taxon>
        <taxon>Pavlovophyceae</taxon>
        <taxon>Pavlovales</taxon>
        <taxon>Pavlovaceae</taxon>
        <taxon>Diacronema</taxon>
    </lineage>
</organism>
<dbReference type="GO" id="GO:0008270">
    <property type="term" value="F:zinc ion binding"/>
    <property type="evidence" value="ECO:0007669"/>
    <property type="project" value="UniProtKB-KW"/>
</dbReference>
<keyword evidence="3" id="KW-0862">Zinc</keyword>
<comment type="caution">
    <text evidence="6">The sequence shown here is derived from an EMBL/GenBank/DDBJ whole genome shotgun (WGS) entry which is preliminary data.</text>
</comment>
<keyword evidence="2" id="KW-0863">Zinc-finger</keyword>
<evidence type="ECO:0000313" key="6">
    <source>
        <dbReference type="EMBL" id="KAG8464312.1"/>
    </source>
</evidence>
<dbReference type="PROSITE" id="PS51058">
    <property type="entry name" value="ZF_CXXC"/>
    <property type="match status" value="1"/>
</dbReference>
<dbReference type="Pfam" id="PF02008">
    <property type="entry name" value="zf-CXXC"/>
    <property type="match status" value="1"/>
</dbReference>
<proteinExistence type="predicted"/>
<reference evidence="6" key="1">
    <citation type="submission" date="2021-05" db="EMBL/GenBank/DDBJ databases">
        <title>The genome of the haptophyte Pavlova lutheri (Diacronema luteri, Pavlovales) - a model for lipid biosynthesis in eukaryotic algae.</title>
        <authorList>
            <person name="Hulatt C.J."/>
            <person name="Posewitz M.C."/>
        </authorList>
    </citation>
    <scope>NUCLEOTIDE SEQUENCE</scope>
    <source>
        <strain evidence="6">NIVA-4/92</strain>
    </source>
</reference>
<sequence length="157" mass="16612">MPEDEVTPSLAPAQAASLSLLSPLHLPTKGARPSGMPDAFELDGPLSPTGKAAASALFVLSGSRAGDVRRAPAASAGSARRPPLTEDEEERMNKRIRSSRCGTCSNCLRPDCGECVNCFDKPKFGGPGVKKQACSGRKCLCPNRALNFHDDEEEVED</sequence>
<dbReference type="GO" id="GO:0003677">
    <property type="term" value="F:DNA binding"/>
    <property type="evidence" value="ECO:0007669"/>
    <property type="project" value="InterPro"/>
</dbReference>
<name>A0A8J5XM92_DIALT</name>
<gene>
    <name evidence="6" type="ORF">KFE25_003375</name>
</gene>
<evidence type="ECO:0000259" key="5">
    <source>
        <dbReference type="PROSITE" id="PS51058"/>
    </source>
</evidence>
<keyword evidence="7" id="KW-1185">Reference proteome</keyword>
<dbReference type="InterPro" id="IPR002857">
    <property type="entry name" value="Znf_CXXC"/>
</dbReference>
<evidence type="ECO:0000256" key="2">
    <source>
        <dbReference type="ARBA" id="ARBA00022771"/>
    </source>
</evidence>
<evidence type="ECO:0000256" key="1">
    <source>
        <dbReference type="ARBA" id="ARBA00022723"/>
    </source>
</evidence>
<feature type="compositionally biased region" description="Low complexity" evidence="4">
    <location>
        <begin position="71"/>
        <end position="82"/>
    </location>
</feature>
<feature type="region of interest" description="Disordered" evidence="4">
    <location>
        <begin position="66"/>
        <end position="95"/>
    </location>
</feature>
<evidence type="ECO:0000256" key="3">
    <source>
        <dbReference type="ARBA" id="ARBA00022833"/>
    </source>
</evidence>
<accession>A0A8J5XM92</accession>
<protein>
    <recommendedName>
        <fullName evidence="5">CXXC-type domain-containing protein</fullName>
    </recommendedName>
</protein>
<feature type="domain" description="CXXC-type" evidence="5">
    <location>
        <begin position="91"/>
        <end position="140"/>
    </location>
</feature>
<evidence type="ECO:0000313" key="7">
    <source>
        <dbReference type="Proteomes" id="UP000751190"/>
    </source>
</evidence>
<keyword evidence="1" id="KW-0479">Metal-binding</keyword>